<keyword evidence="1" id="KW-1133">Transmembrane helix</keyword>
<evidence type="ECO:0000256" key="1">
    <source>
        <dbReference type="SAM" id="Phobius"/>
    </source>
</evidence>
<evidence type="ECO:0000313" key="2">
    <source>
        <dbReference type="EMBL" id="OAH29971.1"/>
    </source>
</evidence>
<keyword evidence="1" id="KW-0812">Transmembrane</keyword>
<reference evidence="3" key="1">
    <citation type="submission" date="2016-02" db="EMBL/GenBank/DDBJ databases">
        <authorList>
            <person name="Kaur G."/>
            <person name="Nair G.R."/>
            <person name="Mayilraj S."/>
        </authorList>
    </citation>
    <scope>NUCLEOTIDE SEQUENCE [LARGE SCALE GENOMIC DNA]</scope>
    <source>
        <strain evidence="3">GA-15</strain>
    </source>
</reference>
<keyword evidence="1" id="KW-0472">Membrane</keyword>
<accession>A0A177IP00</accession>
<feature type="transmembrane region" description="Helical" evidence="1">
    <location>
        <begin position="45"/>
        <end position="65"/>
    </location>
</feature>
<organism evidence="2 3">
    <name type="scientific">Corynebacterium stationis</name>
    <dbReference type="NCBI Taxonomy" id="1705"/>
    <lineage>
        <taxon>Bacteria</taxon>
        <taxon>Bacillati</taxon>
        <taxon>Actinomycetota</taxon>
        <taxon>Actinomycetes</taxon>
        <taxon>Mycobacteriales</taxon>
        <taxon>Corynebacteriaceae</taxon>
        <taxon>Corynebacterium</taxon>
    </lineage>
</organism>
<dbReference type="EMBL" id="LSTQ01000010">
    <property type="protein sequence ID" value="OAH29971.1"/>
    <property type="molecule type" value="Genomic_DNA"/>
</dbReference>
<sequence>MFKLDHAHQYMANSFDRNQKRTKILIEGKLFPRYRESMKIHHKTGFTLGAIAMACALAVLATALVGGTSNTGFTVFSALLTITLGAAVIYWSTSSKHRDRMNSEGH</sequence>
<comment type="caution">
    <text evidence="2">The sequence shown here is derived from an EMBL/GenBank/DDBJ whole genome shotgun (WGS) entry which is preliminary data.</text>
</comment>
<evidence type="ECO:0000313" key="3">
    <source>
        <dbReference type="Proteomes" id="UP000076947"/>
    </source>
</evidence>
<gene>
    <name evidence="2" type="ORF">AYJ05_09090</name>
</gene>
<dbReference type="Proteomes" id="UP000076947">
    <property type="component" value="Unassembled WGS sequence"/>
</dbReference>
<keyword evidence="3" id="KW-1185">Reference proteome</keyword>
<feature type="transmembrane region" description="Helical" evidence="1">
    <location>
        <begin position="71"/>
        <end position="91"/>
    </location>
</feature>
<protein>
    <submittedName>
        <fullName evidence="2">Uncharacterized protein</fullName>
    </submittedName>
</protein>
<name>A0A177IP00_9CORY</name>
<dbReference type="AlphaFoldDB" id="A0A177IP00"/>
<proteinExistence type="predicted"/>